<keyword evidence="5" id="KW-1185">Reference proteome</keyword>
<sequence length="286" mass="33026">MKTIYKCFPEGKFKVLTMSYDDGREPDKRLLSLFNKYGIKGTFHLNSALFKDAPPTPNDVYGLRIPEEEIRELYKGHEISCHTATHPTIARAPLAHVAKEIIADREKLEELVGYTVRGLSYPNGSYSNEIKTMLPSLGIEYGRVVETTGTFDLPIDFLEWKGTCKHADPNLLKYAEDFVALTKKQYMYMFYVWGHSFEFPRDNNWEVIEKFCEKVGNRDDIWYATNIEIVDYLKACDNLQYSMKGDFVYNPNFRSVWVSVAGEIYEIPGGKQVYFSESTKDTQSEN</sequence>
<evidence type="ECO:0000313" key="4">
    <source>
        <dbReference type="EMBL" id="AGF55554.1"/>
    </source>
</evidence>
<proteinExistence type="predicted"/>
<dbReference type="PANTHER" id="PTHR34216:SF3">
    <property type="entry name" value="POLY-BETA-1,6-N-ACETYL-D-GLUCOSAMINE N-DEACETYLASE"/>
    <property type="match status" value="1"/>
</dbReference>
<keyword evidence="4" id="KW-0326">Glycosidase</keyword>
<dbReference type="GO" id="GO:0005576">
    <property type="term" value="C:extracellular region"/>
    <property type="evidence" value="ECO:0007669"/>
    <property type="project" value="UniProtKB-SubCell"/>
</dbReference>
<dbReference type="SUPFAM" id="SSF88713">
    <property type="entry name" value="Glycoside hydrolase/deacetylase"/>
    <property type="match status" value="1"/>
</dbReference>
<dbReference type="InterPro" id="IPR051398">
    <property type="entry name" value="Polysacch_Deacetylase"/>
</dbReference>
<keyword evidence="2" id="KW-0732">Signal</keyword>
<dbReference type="KEGG" id="csr:Cspa_c17840"/>
<keyword evidence="4" id="KW-0858">Xylan degradation</keyword>
<name>M1MCA3_9CLOT</name>
<dbReference type="AlphaFoldDB" id="M1MCA3"/>
<dbReference type="EMBL" id="CP004121">
    <property type="protein sequence ID" value="AGF55554.1"/>
    <property type="molecule type" value="Genomic_DNA"/>
</dbReference>
<keyword evidence="4" id="KW-0378">Hydrolase</keyword>
<dbReference type="PANTHER" id="PTHR34216">
    <property type="match status" value="1"/>
</dbReference>
<evidence type="ECO:0000256" key="2">
    <source>
        <dbReference type="ARBA" id="ARBA00022729"/>
    </source>
</evidence>
<keyword evidence="4" id="KW-0119">Carbohydrate metabolism</keyword>
<protein>
    <submittedName>
        <fullName evidence="4">Putative xylanase/chitin deacetylase</fullName>
    </submittedName>
</protein>
<evidence type="ECO:0000259" key="3">
    <source>
        <dbReference type="PROSITE" id="PS51677"/>
    </source>
</evidence>
<dbReference type="PROSITE" id="PS51677">
    <property type="entry name" value="NODB"/>
    <property type="match status" value="1"/>
</dbReference>
<gene>
    <name evidence="4" type="ORF">Cspa_c17840</name>
</gene>
<dbReference type="GO" id="GO:0045493">
    <property type="term" value="P:xylan catabolic process"/>
    <property type="evidence" value="ECO:0007669"/>
    <property type="project" value="UniProtKB-KW"/>
</dbReference>
<evidence type="ECO:0000256" key="1">
    <source>
        <dbReference type="ARBA" id="ARBA00004613"/>
    </source>
</evidence>
<dbReference type="OrthoDB" id="43281at2"/>
<dbReference type="InterPro" id="IPR011330">
    <property type="entry name" value="Glyco_hydro/deAcase_b/a-brl"/>
</dbReference>
<dbReference type="InterPro" id="IPR002509">
    <property type="entry name" value="NODB_dom"/>
</dbReference>
<reference evidence="4 5" key="1">
    <citation type="submission" date="2013-02" db="EMBL/GenBank/DDBJ databases">
        <title>Genome sequence of Clostridium saccharoperbutylacetonicum N1-4(HMT).</title>
        <authorList>
            <person name="Poehlein A."/>
            <person name="Daniel R."/>
        </authorList>
    </citation>
    <scope>NUCLEOTIDE SEQUENCE [LARGE SCALE GENOMIC DNA]</scope>
    <source>
        <strain evidence="5">N1-4(HMT)</strain>
    </source>
</reference>
<dbReference type="HOGENOM" id="CLU_080975_0_0_9"/>
<comment type="subcellular location">
    <subcellularLocation>
        <location evidence="1">Secreted</location>
    </subcellularLocation>
</comment>
<feature type="domain" description="NodB homology" evidence="3">
    <location>
        <begin position="14"/>
        <end position="224"/>
    </location>
</feature>
<keyword evidence="4" id="KW-0624">Polysaccharide degradation</keyword>
<accession>M1MCA3</accession>
<dbReference type="GO" id="GO:0016798">
    <property type="term" value="F:hydrolase activity, acting on glycosyl bonds"/>
    <property type="evidence" value="ECO:0007669"/>
    <property type="project" value="UniProtKB-KW"/>
</dbReference>
<organism evidence="4 5">
    <name type="scientific">Clostridium saccharoperbutylacetonicum N1-4(HMT)</name>
    <dbReference type="NCBI Taxonomy" id="931276"/>
    <lineage>
        <taxon>Bacteria</taxon>
        <taxon>Bacillati</taxon>
        <taxon>Bacillota</taxon>
        <taxon>Clostridia</taxon>
        <taxon>Eubacteriales</taxon>
        <taxon>Clostridiaceae</taxon>
        <taxon>Clostridium</taxon>
    </lineage>
</organism>
<dbReference type="PATRIC" id="fig|931276.5.peg.1763"/>
<dbReference type="CDD" id="cd10967">
    <property type="entry name" value="CE4_GLA_like_6s"/>
    <property type="match status" value="1"/>
</dbReference>
<dbReference type="Proteomes" id="UP000011728">
    <property type="component" value="Chromosome"/>
</dbReference>
<dbReference type="Gene3D" id="3.20.20.370">
    <property type="entry name" value="Glycoside hydrolase/deacetylase"/>
    <property type="match status" value="1"/>
</dbReference>
<dbReference type="GO" id="GO:0016810">
    <property type="term" value="F:hydrolase activity, acting on carbon-nitrogen (but not peptide) bonds"/>
    <property type="evidence" value="ECO:0007669"/>
    <property type="project" value="InterPro"/>
</dbReference>
<dbReference type="STRING" id="36745.CLSAP_17120"/>
<dbReference type="eggNOG" id="COG0726">
    <property type="taxonomic scope" value="Bacteria"/>
</dbReference>
<dbReference type="Pfam" id="PF01522">
    <property type="entry name" value="Polysacc_deac_1"/>
    <property type="match status" value="1"/>
</dbReference>
<dbReference type="RefSeq" id="WP_015391875.1">
    <property type="nucleotide sequence ID" value="NC_020291.1"/>
</dbReference>
<evidence type="ECO:0000313" key="5">
    <source>
        <dbReference type="Proteomes" id="UP000011728"/>
    </source>
</evidence>